<evidence type="ECO:0000313" key="2">
    <source>
        <dbReference type="Proteomes" id="UP000186894"/>
    </source>
</evidence>
<protein>
    <submittedName>
        <fullName evidence="1">Uncharacterized protein</fullName>
    </submittedName>
</protein>
<sequence>MGLILSSSAQAEGLNDRIYPIQQTVSSSLITIKTAAGSYVFGASAWHSGPRQVKTNELAPKAKIIDVKAALKKPACTYQNNVCVLRLPTDDSL</sequence>
<organism evidence="1 2">
    <name type="scientific">Rhizobium oryziradicis</name>
    <dbReference type="NCBI Taxonomy" id="1867956"/>
    <lineage>
        <taxon>Bacteria</taxon>
        <taxon>Pseudomonadati</taxon>
        <taxon>Pseudomonadota</taxon>
        <taxon>Alphaproteobacteria</taxon>
        <taxon>Hyphomicrobiales</taxon>
        <taxon>Rhizobiaceae</taxon>
        <taxon>Rhizobium/Agrobacterium group</taxon>
        <taxon>Rhizobium</taxon>
    </lineage>
</organism>
<dbReference type="Proteomes" id="UP000186894">
    <property type="component" value="Unassembled WGS sequence"/>
</dbReference>
<dbReference type="EMBL" id="MKIM01000031">
    <property type="protein sequence ID" value="OLP42783.1"/>
    <property type="molecule type" value="Genomic_DNA"/>
</dbReference>
<evidence type="ECO:0000313" key="1">
    <source>
        <dbReference type="EMBL" id="OLP42783.1"/>
    </source>
</evidence>
<reference evidence="1 2" key="1">
    <citation type="submission" date="2016-09" db="EMBL/GenBank/DDBJ databases">
        <title>Rhizobium oryziradicis sp. nov., isolated from the root of rice.</title>
        <authorList>
            <person name="Zhao J."/>
            <person name="Zhang X."/>
        </authorList>
    </citation>
    <scope>NUCLEOTIDE SEQUENCE [LARGE SCALE GENOMIC DNA]</scope>
    <source>
        <strain evidence="1 2">N19</strain>
    </source>
</reference>
<accession>A0A1Q8ZM35</accession>
<name>A0A1Q8ZM35_9HYPH</name>
<dbReference type="AlphaFoldDB" id="A0A1Q8ZM35"/>
<comment type="caution">
    <text evidence="1">The sequence shown here is derived from an EMBL/GenBank/DDBJ whole genome shotgun (WGS) entry which is preliminary data.</text>
</comment>
<proteinExistence type="predicted"/>
<gene>
    <name evidence="1" type="ORF">BJF95_01300</name>
</gene>
<keyword evidence="2" id="KW-1185">Reference proteome</keyword>